<accession>A0A554X5Z1</accession>
<proteinExistence type="inferred from homology"/>
<dbReference type="PANTHER" id="PTHR42928">
    <property type="entry name" value="TRICARBOXYLATE-BINDING PROTEIN"/>
    <property type="match status" value="1"/>
</dbReference>
<dbReference type="Pfam" id="PF03401">
    <property type="entry name" value="TctC"/>
    <property type="match status" value="1"/>
</dbReference>
<dbReference type="SUPFAM" id="SSF53850">
    <property type="entry name" value="Periplasmic binding protein-like II"/>
    <property type="match status" value="1"/>
</dbReference>
<dbReference type="PIRSF" id="PIRSF017082">
    <property type="entry name" value="YflP"/>
    <property type="match status" value="1"/>
</dbReference>
<dbReference type="OrthoDB" id="8678477at2"/>
<dbReference type="PANTHER" id="PTHR42928:SF5">
    <property type="entry name" value="BLR1237 PROTEIN"/>
    <property type="match status" value="1"/>
</dbReference>
<evidence type="ECO:0000256" key="1">
    <source>
        <dbReference type="ARBA" id="ARBA00006987"/>
    </source>
</evidence>
<evidence type="ECO:0000313" key="4">
    <source>
        <dbReference type="Proteomes" id="UP000318294"/>
    </source>
</evidence>
<sequence>MSCSRRTLLVATSAAAVGHLGAAWAQVQPWPQRPLRLLVGFPPGSSPDVMARTLAEPLAQALGQPVVVENRPGAAGNVAADAVARARDGHTFGLMINGNLTIAKLLNPATPYDPATDLTPVTLLATAPLVLVADTRLPADATRLLAAGRSAGDTWNYGSPGVGTVAHIGMEMVKDATGWRAVHVPFTGNPQVIQAMIRGDVQVALLPPGLALAQVQAGKLQTLGVTSAARSTLAPNVPALAELGVRGVELEIWNAVAGPASSPRAHVQRLATALAEIVRRPAVRQQLFAQGWQAVGTAPEGLAHRMRADTERMRAIIERAGIHAQ</sequence>
<dbReference type="EMBL" id="VJON01000047">
    <property type="protein sequence ID" value="TSE31252.1"/>
    <property type="molecule type" value="Genomic_DNA"/>
</dbReference>
<protein>
    <submittedName>
        <fullName evidence="3">Tripartite tricarboxylate transporter family receptor</fullName>
    </submittedName>
</protein>
<organism evidence="3 4">
    <name type="scientific">Tepidimonas charontis</name>
    <dbReference type="NCBI Taxonomy" id="2267262"/>
    <lineage>
        <taxon>Bacteria</taxon>
        <taxon>Pseudomonadati</taxon>
        <taxon>Pseudomonadota</taxon>
        <taxon>Betaproteobacteria</taxon>
        <taxon>Burkholderiales</taxon>
        <taxon>Tepidimonas</taxon>
    </lineage>
</organism>
<dbReference type="RefSeq" id="WP_144329185.1">
    <property type="nucleotide sequence ID" value="NZ_VJON01000047.1"/>
</dbReference>
<feature type="chain" id="PRO_5021900321" evidence="2">
    <location>
        <begin position="26"/>
        <end position="325"/>
    </location>
</feature>
<dbReference type="InterPro" id="IPR006311">
    <property type="entry name" value="TAT_signal"/>
</dbReference>
<dbReference type="AlphaFoldDB" id="A0A554X5Z1"/>
<comment type="similarity">
    <text evidence="1">Belongs to the UPF0065 (bug) family.</text>
</comment>
<evidence type="ECO:0000256" key="2">
    <source>
        <dbReference type="SAM" id="SignalP"/>
    </source>
</evidence>
<comment type="caution">
    <text evidence="3">The sequence shown here is derived from an EMBL/GenBank/DDBJ whole genome shotgun (WGS) entry which is preliminary data.</text>
</comment>
<dbReference type="InterPro" id="IPR042100">
    <property type="entry name" value="Bug_dom1"/>
</dbReference>
<dbReference type="InterPro" id="IPR005064">
    <property type="entry name" value="BUG"/>
</dbReference>
<reference evidence="3 4" key="1">
    <citation type="submission" date="2019-07" db="EMBL/GenBank/DDBJ databases">
        <title>Tepidimonas charontis SPSP-6 draft genome.</title>
        <authorList>
            <person name="Da Costa M.S."/>
            <person name="Froufe H.J.C."/>
            <person name="Egas C."/>
            <person name="Albuquerque L."/>
        </authorList>
    </citation>
    <scope>NUCLEOTIDE SEQUENCE [LARGE SCALE GENOMIC DNA]</scope>
    <source>
        <strain evidence="3 4">SPSP-6</strain>
    </source>
</reference>
<evidence type="ECO:0000313" key="3">
    <source>
        <dbReference type="EMBL" id="TSE31252.1"/>
    </source>
</evidence>
<keyword evidence="4" id="KW-1185">Reference proteome</keyword>
<dbReference type="Gene3D" id="3.40.190.10">
    <property type="entry name" value="Periplasmic binding protein-like II"/>
    <property type="match status" value="1"/>
</dbReference>
<dbReference type="PROSITE" id="PS51318">
    <property type="entry name" value="TAT"/>
    <property type="match status" value="1"/>
</dbReference>
<dbReference type="Proteomes" id="UP000318294">
    <property type="component" value="Unassembled WGS sequence"/>
</dbReference>
<keyword evidence="2" id="KW-0732">Signal</keyword>
<gene>
    <name evidence="3" type="ORF">Tchar_02322</name>
</gene>
<dbReference type="Gene3D" id="3.40.190.150">
    <property type="entry name" value="Bordetella uptake gene, domain 1"/>
    <property type="match status" value="1"/>
</dbReference>
<feature type="signal peptide" evidence="2">
    <location>
        <begin position="1"/>
        <end position="25"/>
    </location>
</feature>
<keyword evidence="3" id="KW-0675">Receptor</keyword>
<name>A0A554X5Z1_9BURK</name>
<dbReference type="CDD" id="cd07012">
    <property type="entry name" value="PBP2_Bug_TTT"/>
    <property type="match status" value="1"/>
</dbReference>